<dbReference type="VEuPathDB" id="TriTrypDB:LpyrH10_25_1500"/>
<dbReference type="EMBL" id="LGTL01000025">
    <property type="protein sequence ID" value="KPA75371.1"/>
    <property type="molecule type" value="Genomic_DNA"/>
</dbReference>
<feature type="compositionally biased region" description="Low complexity" evidence="2">
    <location>
        <begin position="1331"/>
        <end position="1342"/>
    </location>
</feature>
<name>A0A0N0DS41_LEPPY</name>
<evidence type="ECO:0000256" key="1">
    <source>
        <dbReference type="SAM" id="Coils"/>
    </source>
</evidence>
<feature type="region of interest" description="Disordered" evidence="2">
    <location>
        <begin position="1016"/>
        <end position="1127"/>
    </location>
</feature>
<organism evidence="3 4">
    <name type="scientific">Leptomonas pyrrhocoris</name>
    <name type="common">Firebug parasite</name>
    <dbReference type="NCBI Taxonomy" id="157538"/>
    <lineage>
        <taxon>Eukaryota</taxon>
        <taxon>Discoba</taxon>
        <taxon>Euglenozoa</taxon>
        <taxon>Kinetoplastea</taxon>
        <taxon>Metakinetoplastina</taxon>
        <taxon>Trypanosomatida</taxon>
        <taxon>Trypanosomatidae</taxon>
        <taxon>Leishmaniinae</taxon>
        <taxon>Leptomonas</taxon>
    </lineage>
</organism>
<feature type="compositionally biased region" description="Low complexity" evidence="2">
    <location>
        <begin position="1101"/>
        <end position="1114"/>
    </location>
</feature>
<feature type="compositionally biased region" description="Low complexity" evidence="2">
    <location>
        <begin position="955"/>
        <end position="972"/>
    </location>
</feature>
<protein>
    <submittedName>
        <fullName evidence="3">Uncharacterized protein</fullName>
    </submittedName>
</protein>
<dbReference type="RefSeq" id="XP_015653812.1">
    <property type="nucleotide sequence ID" value="XM_015807730.1"/>
</dbReference>
<feature type="compositionally biased region" description="Low complexity" evidence="2">
    <location>
        <begin position="414"/>
        <end position="426"/>
    </location>
</feature>
<feature type="compositionally biased region" description="Acidic residues" evidence="2">
    <location>
        <begin position="90"/>
        <end position="113"/>
    </location>
</feature>
<feature type="compositionally biased region" description="Polar residues" evidence="2">
    <location>
        <begin position="1064"/>
        <end position="1074"/>
    </location>
</feature>
<feature type="compositionally biased region" description="Polar residues" evidence="2">
    <location>
        <begin position="173"/>
        <end position="194"/>
    </location>
</feature>
<feature type="region of interest" description="Disordered" evidence="2">
    <location>
        <begin position="1175"/>
        <end position="1264"/>
    </location>
</feature>
<keyword evidence="1" id="KW-0175">Coiled coil</keyword>
<comment type="caution">
    <text evidence="3">The sequence shown here is derived from an EMBL/GenBank/DDBJ whole genome shotgun (WGS) entry which is preliminary data.</text>
</comment>
<dbReference type="RefSeq" id="XP_015653811.1">
    <property type="nucleotide sequence ID" value="XM_015807729.1"/>
</dbReference>
<feature type="coiled-coil region" evidence="1">
    <location>
        <begin position="568"/>
        <end position="602"/>
    </location>
</feature>
<feature type="coiled-coil region" evidence="1">
    <location>
        <begin position="666"/>
        <end position="693"/>
    </location>
</feature>
<feature type="compositionally biased region" description="Polar residues" evidence="2">
    <location>
        <begin position="154"/>
        <end position="165"/>
    </location>
</feature>
<dbReference type="RefSeq" id="XP_015653810.1">
    <property type="nucleotide sequence ID" value="XM_015807728.1"/>
</dbReference>
<feature type="region of interest" description="Disordered" evidence="2">
    <location>
        <begin position="1315"/>
        <end position="1350"/>
    </location>
</feature>
<evidence type="ECO:0000313" key="3">
    <source>
        <dbReference type="EMBL" id="KPA75372.1"/>
    </source>
</evidence>
<dbReference type="EMBL" id="LGTL01000025">
    <property type="protein sequence ID" value="KPA75373.1"/>
    <property type="molecule type" value="Genomic_DNA"/>
</dbReference>
<feature type="compositionally biased region" description="Low complexity" evidence="2">
    <location>
        <begin position="843"/>
        <end position="854"/>
    </location>
</feature>
<feature type="compositionally biased region" description="Basic and acidic residues" evidence="2">
    <location>
        <begin position="1315"/>
        <end position="1330"/>
    </location>
</feature>
<feature type="compositionally biased region" description="Polar residues" evidence="2">
    <location>
        <begin position="242"/>
        <end position="255"/>
    </location>
</feature>
<feature type="compositionally biased region" description="Basic and acidic residues" evidence="2">
    <location>
        <begin position="403"/>
        <end position="412"/>
    </location>
</feature>
<feature type="region of interest" description="Disordered" evidence="2">
    <location>
        <begin position="836"/>
        <end position="861"/>
    </location>
</feature>
<proteinExistence type="predicted"/>
<feature type="compositionally biased region" description="Polar residues" evidence="2">
    <location>
        <begin position="973"/>
        <end position="982"/>
    </location>
</feature>
<evidence type="ECO:0000313" key="4">
    <source>
        <dbReference type="Proteomes" id="UP000037923"/>
    </source>
</evidence>
<feature type="compositionally biased region" description="Low complexity" evidence="2">
    <location>
        <begin position="209"/>
        <end position="224"/>
    </location>
</feature>
<feature type="coiled-coil region" evidence="1">
    <location>
        <begin position="904"/>
        <end position="951"/>
    </location>
</feature>
<sequence>MPSNSYNTADIPRELQRLIDHTDRGIEQLYQLAGESAKLTEGARRGETKRGPTQRQRQQRAQRDSYYYDPVPAPRASTQRRGAPSAASSSDEDDYPKEEEAEDSDDSDGDAYEEVVNISGDRGRLAGSGWSGQRDSRQRKGNRSHAPTARPHHNATSSYTTQTRAAASLRGSPASTPNRNVNHLSRTPFSSSPASLEKPPYAPQPALPSPSSFLSSSLPNLSASAPPPPPPPWQLRRHSGRKATTTTATMRSSVVDSGRGFNALSRGRAGSTHHGGSPSSLNDSAAYRTHLAAQQSTQKPDAAAAAAARQRRYRSLLFTDADEDASAATPDSHRAMHDNSLAEASSHHHSGSNVNTSFASAGMLSRFGKRWGAVFEDMLAAPPPPPSPPEKAAIGKPARAKLARGEAADRRRVSSMTSSSSSTNSDNEVEDERKVRPQPRSKSAAEKEKRPQREEERWQAAPLTASSTSIHAAAEALAARPRTSPNSSGIVATVKPSLSPLPAYQSSADARIIEQLRADLQTKEEAMLQLRMDHAREMAEVRQSSSLERASAAKNTADELATTYGIQQQLLQTSLQTERERVAEAEEQLRLTRREAAQRKLDLEDATHALETLQSKHTTLANAHQELVAQSAQWRAHAEKASTTVRQLEAQEKVWKAKEVDWQARETQLQQRLEAAEVRLRQQEASAQEVLAQVETEFTQTSQSYQDLLAEATKRMSYLEKSHRKYKVMKESHNLLKTEHAQLVESALQRTQRHESEVSALTAEVLELRRQLHQRDSVSQEASESYQETLRDYKRRLELQEANAAEHAQTLQQHIATANHTIELLRTQLESAKQEVLEEQRRSQQQQMEAAQAELHARENLAEQQRSAAAFKVRTEDVIAQQKRQLKEKDTKMQALAAGAAEPVQRLREQLEDERGRRARLEEQLKTYKRKAKQAEEHAAAEIRREQLRNALLSTPAASASASAPQRLLRSATATPSVHSTSPPRPFFAVSGTSTSGQGGAAPPVALSLAARRSATASSSADGAHRNRGASPFHAARPPTAVVRGTTPSAEGTRVGGATKQRQRSPPHTPTSSPAVDGFPPTSHAPQGSAFTRAGGHPHISSLSPPASAQPSASNERRRSAKEKDVAPVAAGAGLVGTPAISPNATVQSISGISHSTPYTSTLLGDAELERATAMAAASGGGAGPPSEGSASGQRKNDLESERESDDAAHGGTASALPWYAQKARRQGKWKEEEEEEQQDLPRHERPHASFSPPRTGQEDAVATTQVFTDAGMQEHEERMRTFHSSALEVMRRFAGSRQEALARCADIVKQTAVERRRDAQARSLRESDGRASPAAAAAADASDSESESQ</sequence>
<feature type="region of interest" description="Disordered" evidence="2">
    <location>
        <begin position="34"/>
        <end position="307"/>
    </location>
</feature>
<feature type="compositionally biased region" description="Basic and acidic residues" evidence="2">
    <location>
        <begin position="443"/>
        <end position="458"/>
    </location>
</feature>
<feature type="region of interest" description="Disordered" evidence="2">
    <location>
        <begin position="955"/>
        <end position="1003"/>
    </location>
</feature>
<accession>A0A0N0DS41</accession>
<dbReference type="OMA" id="HEHRMST"/>
<feature type="region of interest" description="Disordered" evidence="2">
    <location>
        <begin position="378"/>
        <end position="468"/>
    </location>
</feature>
<dbReference type="PANTHER" id="PTHR34894">
    <property type="entry name" value="SAM-DEPENDENT METHYLTRANSFERASE RSMI, CONSERVED SITE"/>
    <property type="match status" value="1"/>
</dbReference>
<dbReference type="OrthoDB" id="267632at2759"/>
<evidence type="ECO:0000256" key="2">
    <source>
        <dbReference type="SAM" id="MobiDB-lite"/>
    </source>
</evidence>
<dbReference type="Proteomes" id="UP000037923">
    <property type="component" value="Unassembled WGS sequence"/>
</dbReference>
<reference evidence="3 4" key="1">
    <citation type="submission" date="2015-07" db="EMBL/GenBank/DDBJ databases">
        <title>High-quality genome of monoxenous trypanosomatid Leptomonas pyrrhocoris.</title>
        <authorList>
            <person name="Flegontov P."/>
            <person name="Butenko A."/>
            <person name="Firsov S."/>
            <person name="Vlcek C."/>
            <person name="Logacheva M.D."/>
            <person name="Field M."/>
            <person name="Filatov D."/>
            <person name="Flegontova O."/>
            <person name="Gerasimov E."/>
            <person name="Jackson A.P."/>
            <person name="Kelly S."/>
            <person name="Opperdoes F."/>
            <person name="O'Reilly A."/>
            <person name="Votypka J."/>
            <person name="Yurchenko V."/>
            <person name="Lukes J."/>
        </authorList>
    </citation>
    <scope>NUCLEOTIDE SEQUENCE [LARGE SCALE GENOMIC DNA]</scope>
    <source>
        <strain evidence="3">H10</strain>
    </source>
</reference>
<dbReference type="PANTHER" id="PTHR34894:SF5">
    <property type="entry name" value="EF-HAND DOMAIN-CONTAINING PROTEIN"/>
    <property type="match status" value="1"/>
</dbReference>
<gene>
    <name evidence="3" type="ORF">ABB37_08652</name>
</gene>
<feature type="compositionally biased region" description="Basic and acidic residues" evidence="2">
    <location>
        <begin position="1115"/>
        <end position="1126"/>
    </location>
</feature>
<feature type="compositionally biased region" description="Basic and acidic residues" evidence="2">
    <location>
        <begin position="1195"/>
        <end position="1209"/>
    </location>
</feature>
<keyword evidence="4" id="KW-1185">Reference proteome</keyword>
<dbReference type="EMBL" id="LGTL01000025">
    <property type="protein sequence ID" value="KPA75372.1"/>
    <property type="molecule type" value="Genomic_DNA"/>
</dbReference>
<dbReference type="GeneID" id="26908936"/>
<feature type="compositionally biased region" description="Basic and acidic residues" evidence="2">
    <location>
        <begin position="41"/>
        <end position="50"/>
    </location>
</feature>